<dbReference type="SMART" id="SM00388">
    <property type="entry name" value="HisKA"/>
    <property type="match status" value="1"/>
</dbReference>
<dbReference type="CDD" id="cd00082">
    <property type="entry name" value="HisKA"/>
    <property type="match status" value="1"/>
</dbReference>
<dbReference type="GO" id="GO:0000155">
    <property type="term" value="F:phosphorelay sensor kinase activity"/>
    <property type="evidence" value="ECO:0007669"/>
    <property type="project" value="InterPro"/>
</dbReference>
<dbReference type="SUPFAM" id="SSF52172">
    <property type="entry name" value="CheY-like"/>
    <property type="match status" value="1"/>
</dbReference>
<dbReference type="Pfam" id="PF02518">
    <property type="entry name" value="HATPase_c"/>
    <property type="match status" value="1"/>
</dbReference>
<evidence type="ECO:0000259" key="15">
    <source>
        <dbReference type="PROSITE" id="PS50109"/>
    </source>
</evidence>
<feature type="modified residue" description="4-aspartylphosphate" evidence="14">
    <location>
        <position position="316"/>
    </location>
</feature>
<dbReference type="RefSeq" id="WP_174987572.1">
    <property type="nucleotide sequence ID" value="NZ_CABPSK010000001.1"/>
</dbReference>
<evidence type="ECO:0000256" key="2">
    <source>
        <dbReference type="ARBA" id="ARBA00004429"/>
    </source>
</evidence>
<dbReference type="InterPro" id="IPR011006">
    <property type="entry name" value="CheY-like_superfamily"/>
</dbReference>
<dbReference type="InterPro" id="IPR008207">
    <property type="entry name" value="Sig_transdc_His_kin_Hpt_dom"/>
</dbReference>
<dbReference type="InterPro" id="IPR036097">
    <property type="entry name" value="HisK_dim/P_sf"/>
</dbReference>
<dbReference type="InterPro" id="IPR003661">
    <property type="entry name" value="HisK_dim/P_dom"/>
</dbReference>
<keyword evidence="5" id="KW-0997">Cell inner membrane</keyword>
<keyword evidence="13" id="KW-0472">Membrane</keyword>
<dbReference type="InterPro" id="IPR005467">
    <property type="entry name" value="His_kinase_dom"/>
</dbReference>
<dbReference type="InterPro" id="IPR004358">
    <property type="entry name" value="Sig_transdc_His_kin-like_C"/>
</dbReference>
<evidence type="ECO:0000256" key="9">
    <source>
        <dbReference type="ARBA" id="ARBA00022777"/>
    </source>
</evidence>
<dbReference type="AlphaFoldDB" id="A0A5E4RV52"/>
<keyword evidence="6 14" id="KW-0597">Phosphoprotein</keyword>
<evidence type="ECO:0000313" key="17">
    <source>
        <dbReference type="EMBL" id="VVD66903.1"/>
    </source>
</evidence>
<dbReference type="PROSITE" id="PS50110">
    <property type="entry name" value="RESPONSE_REGULATORY"/>
    <property type="match status" value="1"/>
</dbReference>
<dbReference type="InterPro" id="IPR036641">
    <property type="entry name" value="HPT_dom_sf"/>
</dbReference>
<proteinExistence type="predicted"/>
<dbReference type="Pfam" id="PF01627">
    <property type="entry name" value="Hpt"/>
    <property type="match status" value="1"/>
</dbReference>
<dbReference type="GeneID" id="300402467"/>
<gene>
    <name evidence="17" type="primary">torS_1</name>
    <name evidence="17" type="ORF">PPN31114_00400</name>
</gene>
<dbReference type="GO" id="GO:0005886">
    <property type="term" value="C:plasma membrane"/>
    <property type="evidence" value="ECO:0007669"/>
    <property type="project" value="UniProtKB-SubCell"/>
</dbReference>
<dbReference type="EC" id="2.7.13.3" evidence="3"/>
<dbReference type="SMART" id="SM00448">
    <property type="entry name" value="REC"/>
    <property type="match status" value="1"/>
</dbReference>
<keyword evidence="8" id="KW-0812">Transmembrane</keyword>
<dbReference type="Gene3D" id="3.30.565.10">
    <property type="entry name" value="Histidine kinase-like ATPase, C-terminal domain"/>
    <property type="match status" value="1"/>
</dbReference>
<evidence type="ECO:0000256" key="12">
    <source>
        <dbReference type="ARBA" id="ARBA00023012"/>
    </source>
</evidence>
<dbReference type="Gene3D" id="3.40.50.2300">
    <property type="match status" value="1"/>
</dbReference>
<evidence type="ECO:0000256" key="5">
    <source>
        <dbReference type="ARBA" id="ARBA00022519"/>
    </source>
</evidence>
<dbReference type="InterPro" id="IPR003594">
    <property type="entry name" value="HATPase_dom"/>
</dbReference>
<dbReference type="Pfam" id="PF00512">
    <property type="entry name" value="HisKA"/>
    <property type="match status" value="1"/>
</dbReference>
<evidence type="ECO:0000256" key="1">
    <source>
        <dbReference type="ARBA" id="ARBA00000085"/>
    </source>
</evidence>
<accession>A0A5E4RV52</accession>
<dbReference type="SMART" id="SM00387">
    <property type="entry name" value="HATPase_c"/>
    <property type="match status" value="1"/>
</dbReference>
<dbReference type="EMBL" id="CABPSK010000001">
    <property type="protein sequence ID" value="VVD66903.1"/>
    <property type="molecule type" value="Genomic_DNA"/>
</dbReference>
<evidence type="ECO:0000256" key="7">
    <source>
        <dbReference type="ARBA" id="ARBA00022679"/>
    </source>
</evidence>
<evidence type="ECO:0000256" key="4">
    <source>
        <dbReference type="ARBA" id="ARBA00022475"/>
    </source>
</evidence>
<feature type="domain" description="Histidine kinase" evidence="15">
    <location>
        <begin position="29"/>
        <end position="239"/>
    </location>
</feature>
<feature type="domain" description="Response regulatory" evidence="16">
    <location>
        <begin position="267"/>
        <end position="384"/>
    </location>
</feature>
<comment type="subcellular location">
    <subcellularLocation>
        <location evidence="2">Cell inner membrane</location>
        <topology evidence="2">Multi-pass membrane protein</topology>
    </subcellularLocation>
</comment>
<evidence type="ECO:0000256" key="3">
    <source>
        <dbReference type="ARBA" id="ARBA00012438"/>
    </source>
</evidence>
<keyword evidence="18" id="KW-1185">Reference proteome</keyword>
<evidence type="ECO:0000256" key="13">
    <source>
        <dbReference type="ARBA" id="ARBA00023136"/>
    </source>
</evidence>
<dbReference type="Proteomes" id="UP000366945">
    <property type="component" value="Unassembled WGS sequence"/>
</dbReference>
<dbReference type="SUPFAM" id="SSF55874">
    <property type="entry name" value="ATPase domain of HSP90 chaperone/DNA topoisomerase II/histidine kinase"/>
    <property type="match status" value="1"/>
</dbReference>
<evidence type="ECO:0000256" key="11">
    <source>
        <dbReference type="ARBA" id="ARBA00022989"/>
    </source>
</evidence>
<keyword evidence="12" id="KW-0902">Two-component regulatory system</keyword>
<keyword evidence="9" id="KW-0418">Kinase</keyword>
<keyword evidence="11" id="KW-1133">Transmembrane helix</keyword>
<keyword evidence="7 17" id="KW-0808">Transferase</keyword>
<name>A0A5E4RV52_9BURK</name>
<evidence type="ECO:0000256" key="14">
    <source>
        <dbReference type="PROSITE-ProRule" id="PRU00169"/>
    </source>
</evidence>
<evidence type="ECO:0000259" key="16">
    <source>
        <dbReference type="PROSITE" id="PS50110"/>
    </source>
</evidence>
<keyword evidence="10" id="KW-0547">Nucleotide-binding</keyword>
<dbReference type="PANTHER" id="PTHR43047">
    <property type="entry name" value="TWO-COMPONENT HISTIDINE PROTEIN KINASE"/>
    <property type="match status" value="1"/>
</dbReference>
<dbReference type="Pfam" id="PF00072">
    <property type="entry name" value="Response_reg"/>
    <property type="match status" value="1"/>
</dbReference>
<dbReference type="PRINTS" id="PR00344">
    <property type="entry name" value="BCTRLSENSOR"/>
</dbReference>
<organism evidence="17 18">
    <name type="scientific">Pandoraea pneumonica</name>
    <dbReference type="NCBI Taxonomy" id="2508299"/>
    <lineage>
        <taxon>Bacteria</taxon>
        <taxon>Pseudomonadati</taxon>
        <taxon>Pseudomonadota</taxon>
        <taxon>Betaproteobacteria</taxon>
        <taxon>Burkholderiales</taxon>
        <taxon>Burkholderiaceae</taxon>
        <taxon>Pandoraea</taxon>
    </lineage>
</organism>
<dbReference type="Gene3D" id="1.10.287.130">
    <property type="match status" value="1"/>
</dbReference>
<evidence type="ECO:0000256" key="10">
    <source>
        <dbReference type="ARBA" id="ARBA00022840"/>
    </source>
</evidence>
<sequence length="488" mass="52552">MTQENLPDDAHDRCRDEGAEDAVDTFRLALVHELRAPLQVLQGQLEGLAGDAGDGVRVDTMREALDVLARVVDDVLQLGQGGEMQLPLAAEPFEVRASVDGEVTFFAATAQAKGLALHCDIDDEVPVMLVGDATRLRQILRVLLANALKYTDAGAVHVRVSWRTAQAQLILDVADTGPGIPAEAQKAIFRAFFRAHQDSAGTGLGLWIARRWAHRMGGVLVAESPVSGAHFRLSLPLPPHSSLLVAPLAHVAHAAAVVPIDVQQGLRVLVVDDHPINRRVLCDQLSALGCMAHGVESVMEALAHWTSCEVDVVLTDVQLGEATGLELAGELQQLAAVQHRQVPVVIAVTGSVIDARLARDAGIDAVLTKPVSRERLRQVLAARWPAFDGSPRGVTSPLSHAAPASDRPCKAAQPLRDDAQARGIMRKEMANDMASFRRLLMRRREGDLDAAQLLLHRMQGACRMFGDPELLALCEVLAAKLTARRAKS</sequence>
<dbReference type="CDD" id="cd17546">
    <property type="entry name" value="REC_hyHK_CKI1_RcsC-like"/>
    <property type="match status" value="1"/>
</dbReference>
<comment type="catalytic activity">
    <reaction evidence="1">
        <text>ATP + protein L-histidine = ADP + protein N-phospho-L-histidine.</text>
        <dbReference type="EC" id="2.7.13.3"/>
    </reaction>
</comment>
<protein>
    <recommendedName>
        <fullName evidence="3">histidine kinase</fullName>
        <ecNumber evidence="3">2.7.13.3</ecNumber>
    </recommendedName>
</protein>
<evidence type="ECO:0000313" key="18">
    <source>
        <dbReference type="Proteomes" id="UP000366945"/>
    </source>
</evidence>
<reference evidence="17 18" key="1">
    <citation type="submission" date="2019-08" db="EMBL/GenBank/DDBJ databases">
        <authorList>
            <person name="Peeters C."/>
        </authorList>
    </citation>
    <scope>NUCLEOTIDE SEQUENCE [LARGE SCALE GENOMIC DNA]</scope>
    <source>
        <strain evidence="17 18">LMG 31114</strain>
    </source>
</reference>
<dbReference type="InterPro" id="IPR036890">
    <property type="entry name" value="HATPase_C_sf"/>
</dbReference>
<dbReference type="InterPro" id="IPR001789">
    <property type="entry name" value="Sig_transdc_resp-reg_receiver"/>
</dbReference>
<keyword evidence="10" id="KW-0067">ATP-binding</keyword>
<evidence type="ECO:0000256" key="6">
    <source>
        <dbReference type="ARBA" id="ARBA00022553"/>
    </source>
</evidence>
<evidence type="ECO:0000256" key="8">
    <source>
        <dbReference type="ARBA" id="ARBA00022692"/>
    </source>
</evidence>
<keyword evidence="4" id="KW-1003">Cell membrane</keyword>
<dbReference type="PROSITE" id="PS50109">
    <property type="entry name" value="HIS_KIN"/>
    <property type="match status" value="1"/>
</dbReference>
<dbReference type="SUPFAM" id="SSF47384">
    <property type="entry name" value="Homodimeric domain of signal transducing histidine kinase"/>
    <property type="match status" value="1"/>
</dbReference>
<dbReference type="SUPFAM" id="SSF47226">
    <property type="entry name" value="Histidine-containing phosphotransfer domain, HPT domain"/>
    <property type="match status" value="1"/>
</dbReference>